<dbReference type="EMBL" id="VVIM01001125">
    <property type="protein sequence ID" value="KAB0790555.1"/>
    <property type="molecule type" value="Genomic_DNA"/>
</dbReference>
<feature type="domain" description="N-acetyltransferase" evidence="1">
    <location>
        <begin position="1"/>
        <end position="131"/>
    </location>
</feature>
<reference evidence="2 3" key="1">
    <citation type="journal article" date="2018" name="Elife">
        <title>Firefly genomes illuminate parallel origins of bioluminescence in beetles.</title>
        <authorList>
            <person name="Fallon T.R."/>
            <person name="Lower S.E."/>
            <person name="Chang C.H."/>
            <person name="Bessho-Uehara M."/>
            <person name="Martin G.J."/>
            <person name="Bewick A.J."/>
            <person name="Behringer M."/>
            <person name="Debat H.J."/>
            <person name="Wong I."/>
            <person name="Day J.C."/>
            <person name="Suvorov A."/>
            <person name="Silva C.J."/>
            <person name="Stanger-Hall K.F."/>
            <person name="Hall D.W."/>
            <person name="Schmitz R.J."/>
            <person name="Nelson D.R."/>
            <person name="Lewis S.M."/>
            <person name="Shigenobu S."/>
            <person name="Bybee S.M."/>
            <person name="Larracuente A.M."/>
            <person name="Oba Y."/>
            <person name="Weng J.K."/>
        </authorList>
    </citation>
    <scope>NUCLEOTIDE SEQUENCE [LARGE SCALE GENOMIC DNA]</scope>
    <source>
        <strain evidence="2">1611_PpyrPB1</strain>
        <tissue evidence="2">Whole body</tissue>
    </source>
</reference>
<comment type="caution">
    <text evidence="2">The sequence shown here is derived from an EMBL/GenBank/DDBJ whole genome shotgun (WGS) entry which is preliminary data.</text>
</comment>
<organism evidence="2 3">
    <name type="scientific">Photinus pyralis</name>
    <name type="common">Common eastern firefly</name>
    <name type="synonym">Lampyris pyralis</name>
    <dbReference type="NCBI Taxonomy" id="7054"/>
    <lineage>
        <taxon>Eukaryota</taxon>
        <taxon>Metazoa</taxon>
        <taxon>Ecdysozoa</taxon>
        <taxon>Arthropoda</taxon>
        <taxon>Hexapoda</taxon>
        <taxon>Insecta</taxon>
        <taxon>Pterygota</taxon>
        <taxon>Neoptera</taxon>
        <taxon>Endopterygota</taxon>
        <taxon>Coleoptera</taxon>
        <taxon>Polyphaga</taxon>
        <taxon>Elateriformia</taxon>
        <taxon>Elateroidea</taxon>
        <taxon>Lampyridae</taxon>
        <taxon>Lampyrinae</taxon>
        <taxon>Photinus</taxon>
    </lineage>
</organism>
<dbReference type="InterPro" id="IPR000182">
    <property type="entry name" value="GNAT_dom"/>
</dbReference>
<dbReference type="SUPFAM" id="SSF55729">
    <property type="entry name" value="Acyl-CoA N-acyltransferases (Nat)"/>
    <property type="match status" value="1"/>
</dbReference>
<dbReference type="Pfam" id="PF00583">
    <property type="entry name" value="Acetyltransf_1"/>
    <property type="match status" value="1"/>
</dbReference>
<dbReference type="InParanoid" id="A0A5N3ZZQ9"/>
<dbReference type="AlphaFoldDB" id="A0A5N3ZZQ9"/>
<dbReference type="PROSITE" id="PS51186">
    <property type="entry name" value="GNAT"/>
    <property type="match status" value="1"/>
</dbReference>
<protein>
    <recommendedName>
        <fullName evidence="1">N-acetyltransferase domain-containing protein</fullName>
    </recommendedName>
</protein>
<evidence type="ECO:0000259" key="1">
    <source>
        <dbReference type="PROSITE" id="PS51186"/>
    </source>
</evidence>
<gene>
    <name evidence="2" type="ORF">PPYR_15051</name>
</gene>
<dbReference type="Proteomes" id="UP000327044">
    <property type="component" value="Unassembled WGS sequence"/>
</dbReference>
<accession>A0A5N3ZZQ9</accession>
<sequence>MTNIRLFRGKEAVKEIKRLKIDDVFLYQWYIDQGVYCYIRYLNSKPAAFALISRMNFDPLDIHKNPKMLNYVYTLPEYRRRGYATELVTHIIGVTEFSAFCSNEESEKLFEKCNCTNHGIVNNAVMFRYPQ</sequence>
<dbReference type="Gene3D" id="3.40.630.30">
    <property type="match status" value="1"/>
</dbReference>
<dbReference type="GO" id="GO:0016747">
    <property type="term" value="F:acyltransferase activity, transferring groups other than amino-acyl groups"/>
    <property type="evidence" value="ECO:0007669"/>
    <property type="project" value="InterPro"/>
</dbReference>
<dbReference type="CDD" id="cd04301">
    <property type="entry name" value="NAT_SF"/>
    <property type="match status" value="1"/>
</dbReference>
<keyword evidence="3" id="KW-1185">Reference proteome</keyword>
<proteinExistence type="predicted"/>
<evidence type="ECO:0000313" key="2">
    <source>
        <dbReference type="EMBL" id="KAB0790555.1"/>
    </source>
</evidence>
<dbReference type="InterPro" id="IPR016181">
    <property type="entry name" value="Acyl_CoA_acyltransferase"/>
</dbReference>
<name>A0A5N3ZZQ9_PHOPY</name>
<evidence type="ECO:0000313" key="3">
    <source>
        <dbReference type="Proteomes" id="UP000327044"/>
    </source>
</evidence>